<dbReference type="EMBL" id="JASPKZ010008499">
    <property type="protein sequence ID" value="KAJ9579338.1"/>
    <property type="molecule type" value="Genomic_DNA"/>
</dbReference>
<accession>A0AAD7ZG48</accession>
<proteinExistence type="predicted"/>
<dbReference type="Pfam" id="PF23450">
    <property type="entry name" value="KIAA2026_hel"/>
    <property type="match status" value="1"/>
</dbReference>
<feature type="non-terminal residue" evidence="4">
    <location>
        <position position="557"/>
    </location>
</feature>
<evidence type="ECO:0000256" key="1">
    <source>
        <dbReference type="ARBA" id="ARBA00023117"/>
    </source>
</evidence>
<dbReference type="Gene3D" id="1.20.920.10">
    <property type="entry name" value="Bromodomain-like"/>
    <property type="match status" value="1"/>
</dbReference>
<evidence type="ECO:0000313" key="4">
    <source>
        <dbReference type="EMBL" id="KAJ9579338.1"/>
    </source>
</evidence>
<name>A0AAD7ZG48_DIPPU</name>
<gene>
    <name evidence="4" type="ORF">L9F63_024558</name>
</gene>
<dbReference type="PROSITE" id="PS50014">
    <property type="entry name" value="BROMODOMAIN_2"/>
    <property type="match status" value="1"/>
</dbReference>
<dbReference type="Proteomes" id="UP001233999">
    <property type="component" value="Unassembled WGS sequence"/>
</dbReference>
<sequence>ILQCILENKHFKEYPNSKKKGYYDYYEVIKQPICLDEIKRKFVEKEYTQLSEFVYDVRLLLLNCYRFFGPNAIETRRALRLEETFERKLASLSDEQRELCSLEATHGKLENVTETEPPAEDESKHQFESKLLESVEGEKATRLLERKQKLEEEIRSEKEGVEKDILTWEKDVLFTEEEYKMMKYMWEIPVIGHFISLSVYQLNIEIMPMYEIERMFLMPQASKGLARLMTTLLSTPLTRLKIHTKPSMPYKIWNKKLTLKVSGWFKIYNKSNNDPQVVFEKLGIEHQFWKIFGNSNPLEEYEFHQLTFHQRVFLVKTLCDYILQNHKLIRDTISEITEEFYILLGEDRSGSKYMYFPQFLNQDIRVYKQCIDPKTWIERDREHHTEALKTGKNLKVNQKKKRHKRRAWMLGKITKRVSPKKNDGGKLKKIVETKEKCLETGEVNHGTTESRADCDPTKIKITLNLKSVNDTVNDSLDKVKLVIVKDKDEYKMKSCEEIKSETENKERKVLYSAVWLEPNPEDFELVADSVEGLRRLLEKLCDDDVELIKKLVNSNLK</sequence>
<feature type="non-terminal residue" evidence="4">
    <location>
        <position position="1"/>
    </location>
</feature>
<keyword evidence="5" id="KW-1185">Reference proteome</keyword>
<dbReference type="CDD" id="cd04369">
    <property type="entry name" value="Bromodomain"/>
    <property type="match status" value="1"/>
</dbReference>
<organism evidence="4 5">
    <name type="scientific">Diploptera punctata</name>
    <name type="common">Pacific beetle cockroach</name>
    <dbReference type="NCBI Taxonomy" id="6984"/>
    <lineage>
        <taxon>Eukaryota</taxon>
        <taxon>Metazoa</taxon>
        <taxon>Ecdysozoa</taxon>
        <taxon>Arthropoda</taxon>
        <taxon>Hexapoda</taxon>
        <taxon>Insecta</taxon>
        <taxon>Pterygota</taxon>
        <taxon>Neoptera</taxon>
        <taxon>Polyneoptera</taxon>
        <taxon>Dictyoptera</taxon>
        <taxon>Blattodea</taxon>
        <taxon>Blaberoidea</taxon>
        <taxon>Blaberidae</taxon>
        <taxon>Diplopterinae</taxon>
        <taxon>Diploptera</taxon>
    </lineage>
</organism>
<dbReference type="PANTHER" id="PTHR31095">
    <property type="entry name" value="RIKEN CDNA 9930021J03 GENE"/>
    <property type="match status" value="1"/>
</dbReference>
<evidence type="ECO:0000259" key="3">
    <source>
        <dbReference type="PROSITE" id="PS50014"/>
    </source>
</evidence>
<keyword evidence="1 2" id="KW-0103">Bromodomain</keyword>
<evidence type="ECO:0000313" key="5">
    <source>
        <dbReference type="Proteomes" id="UP001233999"/>
    </source>
</evidence>
<dbReference type="Pfam" id="PF00439">
    <property type="entry name" value="Bromodomain"/>
    <property type="match status" value="1"/>
</dbReference>
<dbReference type="SMART" id="SM00297">
    <property type="entry name" value="BROMO"/>
    <property type="match status" value="1"/>
</dbReference>
<dbReference type="PRINTS" id="PR00503">
    <property type="entry name" value="BROMODOMAIN"/>
</dbReference>
<dbReference type="InterPro" id="IPR056522">
    <property type="entry name" value="KIAA2026_hel"/>
</dbReference>
<reference evidence="4" key="1">
    <citation type="journal article" date="2023" name="IScience">
        <title>Live-bearing cockroach genome reveals convergent evolutionary mechanisms linked to viviparity in insects and beyond.</title>
        <authorList>
            <person name="Fouks B."/>
            <person name="Harrison M.C."/>
            <person name="Mikhailova A.A."/>
            <person name="Marchal E."/>
            <person name="English S."/>
            <person name="Carruthers M."/>
            <person name="Jennings E.C."/>
            <person name="Chiamaka E.L."/>
            <person name="Frigard R.A."/>
            <person name="Pippel M."/>
            <person name="Attardo G.M."/>
            <person name="Benoit J.B."/>
            <person name="Bornberg-Bauer E."/>
            <person name="Tobe S.S."/>
        </authorList>
    </citation>
    <scope>NUCLEOTIDE SEQUENCE</scope>
    <source>
        <strain evidence="4">Stay&amp;Tobe</strain>
    </source>
</reference>
<evidence type="ECO:0000256" key="2">
    <source>
        <dbReference type="PROSITE-ProRule" id="PRU00035"/>
    </source>
</evidence>
<dbReference type="SUPFAM" id="SSF47370">
    <property type="entry name" value="Bromodomain"/>
    <property type="match status" value="1"/>
</dbReference>
<comment type="caution">
    <text evidence="4">The sequence shown here is derived from an EMBL/GenBank/DDBJ whole genome shotgun (WGS) entry which is preliminary data.</text>
</comment>
<reference evidence="4" key="2">
    <citation type="submission" date="2023-05" db="EMBL/GenBank/DDBJ databases">
        <authorList>
            <person name="Fouks B."/>
        </authorList>
    </citation>
    <scope>NUCLEOTIDE SEQUENCE</scope>
    <source>
        <strain evidence="4">Stay&amp;Tobe</strain>
        <tissue evidence="4">Testes</tissue>
    </source>
</reference>
<feature type="domain" description="Bromo" evidence="3">
    <location>
        <begin position="11"/>
        <end position="75"/>
    </location>
</feature>
<protein>
    <recommendedName>
        <fullName evidence="3">Bromo domain-containing protein</fullName>
    </recommendedName>
</protein>
<dbReference type="InterPro" id="IPR040214">
    <property type="entry name" value="BRD10"/>
</dbReference>
<dbReference type="InterPro" id="IPR036427">
    <property type="entry name" value="Bromodomain-like_sf"/>
</dbReference>
<dbReference type="AlphaFoldDB" id="A0AAD7ZG48"/>
<dbReference type="InterPro" id="IPR001487">
    <property type="entry name" value="Bromodomain"/>
</dbReference>
<dbReference type="PANTHER" id="PTHR31095:SF3">
    <property type="entry name" value="RIKEN CDNA 9930021J03 GENE"/>
    <property type="match status" value="1"/>
</dbReference>